<name>A0A4Z1NWX9_9PEZI</name>
<dbReference type="InterPro" id="IPR004886">
    <property type="entry name" value="Glucanosyltransferase"/>
</dbReference>
<gene>
    <name evidence="11" type="ORF">E6O75_ATG10121</name>
</gene>
<evidence type="ECO:0000256" key="8">
    <source>
        <dbReference type="ARBA" id="ARBA00023288"/>
    </source>
</evidence>
<evidence type="ECO:0000256" key="10">
    <source>
        <dbReference type="SAM" id="MobiDB-lite"/>
    </source>
</evidence>
<evidence type="ECO:0000313" key="11">
    <source>
        <dbReference type="EMBL" id="TID12937.1"/>
    </source>
</evidence>
<dbReference type="STRING" id="86259.A0A4Z1NWX9"/>
<accession>A0A4Z1NWX9</accession>
<feature type="signal peptide" evidence="9">
    <location>
        <begin position="1"/>
        <end position="19"/>
    </location>
</feature>
<dbReference type="GO" id="GO:0016787">
    <property type="term" value="F:hydrolase activity"/>
    <property type="evidence" value="ECO:0007669"/>
    <property type="project" value="UniProtKB-KW"/>
</dbReference>
<dbReference type="EC" id="2.4.1.-" evidence="9"/>
<sequence length="463" mass="50018">MRYSAAFIAILASIPPTLGSRDVQRRGASARISNANTPPVTVKGNAFFVGDKRFYIRGVDYQPGGDGAKKDPLASTTDCSRDVKYFKKLGINTIRVYAVDNSVNHDECMKLLADAGIYLAVDVNTPGYSLNRETWWSLKASYNEVYMQSVFSTVEQFAKYDNTLLFFSANEVVNAINSTFAAPYIKAVGRDIKQFMKARNLRAVPSGYSAADVEENRFQMAQYLNCGGDDERSDFFAFNDYSWCAPSDFQKSGWDKKVQQYSSYPLPLFLSEYGCNTNKRDFGEVATLYSDKMTAVYSGGLSYEYSQGANKYGLVQIDNSGSIEELPDLAVLAAAFKNTPMPSGPGGYKSDAKASNCPTASNQWSVTNTSLPIMPKNAAQYMTNGAGPGPGFNKDPKYPNGSQWAGTPTPGFGAVGASSSSSSGKSGNNTGGAKKSGGVVPSAPARVTWLILASALGFAFRFL</sequence>
<comment type="function">
    <text evidence="9">Splits internally a 1,3-beta-glucan molecule and transfers the newly generated reducing end (the donor) to the non-reducing end of another 1,3-beta-glucan molecule (the acceptor) forming a 1,3-beta linkage, resulting in the elongation of 1,3-beta-glucan chains in the cell wall.</text>
</comment>
<feature type="compositionally biased region" description="Low complexity" evidence="10">
    <location>
        <begin position="415"/>
        <end position="438"/>
    </location>
</feature>
<evidence type="ECO:0000256" key="9">
    <source>
        <dbReference type="RuleBase" id="RU361209"/>
    </source>
</evidence>
<feature type="region of interest" description="Disordered" evidence="10">
    <location>
        <begin position="379"/>
        <end position="440"/>
    </location>
</feature>
<dbReference type="GO" id="GO:0031505">
    <property type="term" value="P:fungal-type cell wall organization"/>
    <property type="evidence" value="ECO:0007669"/>
    <property type="project" value="TreeGrafter"/>
</dbReference>
<dbReference type="PANTHER" id="PTHR31468">
    <property type="entry name" value="1,3-BETA-GLUCANOSYLTRANSFERASE GAS1"/>
    <property type="match status" value="1"/>
</dbReference>
<evidence type="ECO:0000256" key="7">
    <source>
        <dbReference type="ARBA" id="ARBA00023180"/>
    </source>
</evidence>
<evidence type="ECO:0000256" key="1">
    <source>
        <dbReference type="ARBA" id="ARBA00004609"/>
    </source>
</evidence>
<feature type="chain" id="PRO_5021509387" description="1,3-beta-glucanosyltransferase" evidence="9">
    <location>
        <begin position="20"/>
        <end position="463"/>
    </location>
</feature>
<dbReference type="GO" id="GO:0042124">
    <property type="term" value="F:1,3-beta-glucanosyltransferase activity"/>
    <property type="evidence" value="ECO:0007669"/>
    <property type="project" value="TreeGrafter"/>
</dbReference>
<comment type="caution">
    <text evidence="11">The sequence shown here is derived from an EMBL/GenBank/DDBJ whole genome shotgun (WGS) entry which is preliminary data.</text>
</comment>
<dbReference type="Proteomes" id="UP000298493">
    <property type="component" value="Unassembled WGS sequence"/>
</dbReference>
<dbReference type="GO" id="GO:0098552">
    <property type="term" value="C:side of membrane"/>
    <property type="evidence" value="ECO:0007669"/>
    <property type="project" value="UniProtKB-KW"/>
</dbReference>
<keyword evidence="4 9" id="KW-0808">Transferase</keyword>
<organism evidence="11 12">
    <name type="scientific">Venturia nashicola</name>
    <dbReference type="NCBI Taxonomy" id="86259"/>
    <lineage>
        <taxon>Eukaryota</taxon>
        <taxon>Fungi</taxon>
        <taxon>Dikarya</taxon>
        <taxon>Ascomycota</taxon>
        <taxon>Pezizomycotina</taxon>
        <taxon>Dothideomycetes</taxon>
        <taxon>Pleosporomycetidae</taxon>
        <taxon>Venturiales</taxon>
        <taxon>Venturiaceae</taxon>
        <taxon>Venturia</taxon>
    </lineage>
</organism>
<dbReference type="AlphaFoldDB" id="A0A4Z1NWX9"/>
<evidence type="ECO:0000256" key="2">
    <source>
        <dbReference type="ARBA" id="ARBA00007528"/>
    </source>
</evidence>
<dbReference type="EMBL" id="SNSC02000031">
    <property type="protein sequence ID" value="TID12937.1"/>
    <property type="molecule type" value="Genomic_DNA"/>
</dbReference>
<keyword evidence="5 9" id="KW-0732">Signal</keyword>
<dbReference type="Pfam" id="PF03198">
    <property type="entry name" value="Glyco_hydro_72"/>
    <property type="match status" value="1"/>
</dbReference>
<dbReference type="GO" id="GO:0005886">
    <property type="term" value="C:plasma membrane"/>
    <property type="evidence" value="ECO:0007669"/>
    <property type="project" value="UniProtKB-SubCell"/>
</dbReference>
<dbReference type="Gene3D" id="3.20.20.80">
    <property type="entry name" value="Glycosidases"/>
    <property type="match status" value="1"/>
</dbReference>
<evidence type="ECO:0000256" key="3">
    <source>
        <dbReference type="ARBA" id="ARBA00022622"/>
    </source>
</evidence>
<evidence type="ECO:0000256" key="5">
    <source>
        <dbReference type="ARBA" id="ARBA00022729"/>
    </source>
</evidence>
<keyword evidence="3 9" id="KW-0336">GPI-anchor</keyword>
<reference evidence="11 12" key="1">
    <citation type="submission" date="2019-04" db="EMBL/GenBank/DDBJ databases">
        <title>High contiguity whole genome sequence and gene annotation resource for two Venturia nashicola isolates.</title>
        <authorList>
            <person name="Prokchorchik M."/>
            <person name="Won K."/>
            <person name="Lee Y."/>
            <person name="Choi E.D."/>
            <person name="Segonzac C."/>
            <person name="Sohn K.H."/>
        </authorList>
    </citation>
    <scope>NUCLEOTIDE SEQUENCE [LARGE SCALE GENOMIC DNA]</scope>
    <source>
        <strain evidence="11 12">PRI2</strain>
    </source>
</reference>
<keyword evidence="7" id="KW-0325">Glycoprotein</keyword>
<evidence type="ECO:0000256" key="4">
    <source>
        <dbReference type="ARBA" id="ARBA00022679"/>
    </source>
</evidence>
<evidence type="ECO:0000256" key="6">
    <source>
        <dbReference type="ARBA" id="ARBA00023136"/>
    </source>
</evidence>
<dbReference type="InterPro" id="IPR017853">
    <property type="entry name" value="GH"/>
</dbReference>
<comment type="subcellular location">
    <subcellularLocation>
        <location evidence="1 9">Cell membrane</location>
        <topology evidence="1 9">Lipid-anchor</topology>
        <topology evidence="1 9">GPI-anchor</topology>
    </subcellularLocation>
</comment>
<protein>
    <recommendedName>
        <fullName evidence="9">1,3-beta-glucanosyltransferase</fullName>
        <ecNumber evidence="9">2.4.1.-</ecNumber>
    </recommendedName>
</protein>
<keyword evidence="6 9" id="KW-0472">Membrane</keyword>
<dbReference type="SUPFAM" id="SSF51445">
    <property type="entry name" value="(Trans)glycosidases"/>
    <property type="match status" value="1"/>
</dbReference>
<comment type="similarity">
    <text evidence="2 9">Belongs to the glycosyl hydrolase 72 family.</text>
</comment>
<keyword evidence="8 9" id="KW-0449">Lipoprotein</keyword>
<dbReference type="GO" id="GO:0071970">
    <property type="term" value="P:fungal-type cell wall (1-&gt;3)-beta-D-glucan biosynthetic process"/>
    <property type="evidence" value="ECO:0007669"/>
    <property type="project" value="TreeGrafter"/>
</dbReference>
<dbReference type="OrthoDB" id="421038at2759"/>
<proteinExistence type="inferred from homology"/>
<dbReference type="PANTHER" id="PTHR31468:SF5">
    <property type="entry name" value="1,3-BETA-GLUCANOSYLTRANSFERASE GAS5"/>
    <property type="match status" value="1"/>
</dbReference>
<evidence type="ECO:0000313" key="12">
    <source>
        <dbReference type="Proteomes" id="UP000298493"/>
    </source>
</evidence>
<keyword evidence="11" id="KW-0378">Hydrolase</keyword>
<keyword evidence="12" id="KW-1185">Reference proteome</keyword>